<dbReference type="InterPro" id="IPR021522">
    <property type="entry name" value="MctB"/>
</dbReference>
<evidence type="ECO:0000313" key="4">
    <source>
        <dbReference type="Proteomes" id="UP000465601"/>
    </source>
</evidence>
<dbReference type="OrthoDB" id="2382049at2"/>
<keyword evidence="4" id="KW-1185">Reference proteome</keyword>
<dbReference type="EMBL" id="WBZB01000043">
    <property type="protein sequence ID" value="KAB3527379.1"/>
    <property type="molecule type" value="Genomic_DNA"/>
</dbReference>
<evidence type="ECO:0000313" key="3">
    <source>
        <dbReference type="EMBL" id="KAB3527379.1"/>
    </source>
</evidence>
<gene>
    <name evidence="3" type="ORF">F8153_12355</name>
</gene>
<feature type="coiled-coil region" evidence="1">
    <location>
        <begin position="35"/>
        <end position="62"/>
    </location>
</feature>
<proteinExistence type="predicted"/>
<dbReference type="Pfam" id="PF11382">
    <property type="entry name" value="MctB"/>
    <property type="match status" value="1"/>
</dbReference>
<evidence type="ECO:0008006" key="5">
    <source>
        <dbReference type="Google" id="ProtNLM"/>
    </source>
</evidence>
<dbReference type="GO" id="GO:0016020">
    <property type="term" value="C:membrane"/>
    <property type="evidence" value="ECO:0007669"/>
    <property type="project" value="InterPro"/>
</dbReference>
<keyword evidence="2" id="KW-0812">Transmembrane</keyword>
<accession>A0A833M9C0</accession>
<name>A0A833M9C0_9FIRM</name>
<sequence>MISTRFYIITIAIIFISLGTGILIGINMNGQDLYLKQQQLLLESFENRYNQMAVEKEDFLNQINLLLEEKDHSIQILDHIIYELSSSKLKGLNIAIINTSEYEHSIGLKSFIEESGGVVPIEVNYSKDFGKFTSEKLSDFLSLKIESSKELIEAINKDIVDLITYGKKNSVLEEAISHNIIQYRGENEVITDEPIHFVVIIGGSSTIEKNHVELIDLPLIDLFNKNVIPVVGVESNDVGYSYIPHYKEAKISTIDNVNTSIGKVSLVYVISGVDGNFGEKDFSDHLFPMKAIGDN</sequence>
<keyword evidence="2" id="KW-1133">Transmembrane helix</keyword>
<protein>
    <recommendedName>
        <fullName evidence="5">Copper transport outer membrane protein, MctB</fullName>
    </recommendedName>
</protein>
<evidence type="ECO:0000256" key="1">
    <source>
        <dbReference type="SAM" id="Coils"/>
    </source>
</evidence>
<dbReference type="GO" id="GO:0055070">
    <property type="term" value="P:copper ion homeostasis"/>
    <property type="evidence" value="ECO:0007669"/>
    <property type="project" value="InterPro"/>
</dbReference>
<dbReference type="Proteomes" id="UP000465601">
    <property type="component" value="Unassembled WGS sequence"/>
</dbReference>
<keyword evidence="1" id="KW-0175">Coiled coil</keyword>
<dbReference type="RefSeq" id="WP_151866661.1">
    <property type="nucleotide sequence ID" value="NZ_WBZB01000043.1"/>
</dbReference>
<feature type="transmembrane region" description="Helical" evidence="2">
    <location>
        <begin position="6"/>
        <end position="26"/>
    </location>
</feature>
<organism evidence="3 4">
    <name type="scientific">Alkaliphilus serpentinus</name>
    <dbReference type="NCBI Taxonomy" id="1482731"/>
    <lineage>
        <taxon>Bacteria</taxon>
        <taxon>Bacillati</taxon>
        <taxon>Bacillota</taxon>
        <taxon>Clostridia</taxon>
        <taxon>Peptostreptococcales</taxon>
        <taxon>Natronincolaceae</taxon>
        <taxon>Alkaliphilus</taxon>
    </lineage>
</organism>
<dbReference type="AlphaFoldDB" id="A0A833M9C0"/>
<comment type="caution">
    <text evidence="3">The sequence shown here is derived from an EMBL/GenBank/DDBJ whole genome shotgun (WGS) entry which is preliminary data.</text>
</comment>
<reference evidence="3 4" key="1">
    <citation type="submission" date="2019-10" db="EMBL/GenBank/DDBJ databases">
        <title>Alkaliphilus serpentinus sp. nov. and Alkaliphilus pronyensis sp. nov., two novel anaerobic alkaliphilic species isolated from the serpentinized-hosted hydrothermal field of the Prony Bay (New Caledonia).</title>
        <authorList>
            <person name="Postec A."/>
        </authorList>
    </citation>
    <scope>NUCLEOTIDE SEQUENCE [LARGE SCALE GENOMIC DNA]</scope>
    <source>
        <strain evidence="3 4">LacT</strain>
    </source>
</reference>
<evidence type="ECO:0000256" key="2">
    <source>
        <dbReference type="SAM" id="Phobius"/>
    </source>
</evidence>
<keyword evidence="2" id="KW-0472">Membrane</keyword>